<dbReference type="Pfam" id="PF08892">
    <property type="entry name" value="YqcI_YcgG"/>
    <property type="match status" value="1"/>
</dbReference>
<evidence type="ECO:0000259" key="3">
    <source>
        <dbReference type="Pfam" id="PF13193"/>
    </source>
</evidence>
<protein>
    <recommendedName>
        <fullName evidence="6">Amino acid adenylation domain-containing protein</fullName>
    </recommendedName>
</protein>
<sequence length="795" mass="85539">MAESTVGGLLPDIPGKRLFRTDRPEVPQDAPQWLVQALEVFRADVGHAEYPCHFGRNALHLGELFGTWIGEDGEDGDLATLRDDLAAFLDATRPFAHRRMALSAFFAPEPGADHTAHGRRFWTVLRRLCDADDRPWPDEIPTAPEHNRWEFSFHGVPMFVFAAAPTHIARRSRNLGPGLVMLFQPRNVFAGIEGGSPAGVVARRRIRERLAAWDAVEPHPLMGDYGDPSNFEWKQYYITDADDGAMYEACPFNHGFPETADDAADDAAAGADADAHDNDDALAVSAPADLDGFVSRQFEEQAAKTPTAVAVIAGDEVLDYRTLDRRANHLAHTLIAEGVRPEDRVGVVADRVADTVVALLGVLKAGAAYVPIDPALPEDRRVLMLDESGVDVVVAAGRRFGQVPVGPRRLVAADASGEPTEGSPVTAATPDNLAYVLYTSGSTGVPKGVMVTHRQLALATLAQRVPERPRPEAFLLPISFSFDASGVGLWWTLTSGGALIIPADGDHRDPARLRELIQLYGATHTDCTPALYDLILGNDPAPLASLRCAIVGGEVLPPALAARHRALLPECLLENNYGPTEVAVWAATHLLRDDHDLPGDRVPIGRAIACTRAHVLDDGFSPVADGEIAELFLGGGNVARGYQLRPGLTAERFLPDPDPSASGARMYRTGDLVRRTETGLLEFHGRADSQVKVRGHRVELGEVEAALRVHPQVVEAAAALRTVAGEPVLVAYLAFAPGAQVSDVAVRAHLAPRLPASFLPSRIVRMTALPRHANGKLDRAALPDPASEADPEGPR</sequence>
<feature type="domain" description="AMP-dependent synthetase/ligase" evidence="2">
    <location>
        <begin position="298"/>
        <end position="642"/>
    </location>
</feature>
<evidence type="ECO:0000256" key="1">
    <source>
        <dbReference type="SAM" id="MobiDB-lite"/>
    </source>
</evidence>
<evidence type="ECO:0000259" key="2">
    <source>
        <dbReference type="Pfam" id="PF00501"/>
    </source>
</evidence>
<dbReference type="Proteomes" id="UP001500751">
    <property type="component" value="Unassembled WGS sequence"/>
</dbReference>
<dbReference type="InterPro" id="IPR000873">
    <property type="entry name" value="AMP-dep_synth/lig_dom"/>
</dbReference>
<dbReference type="PRINTS" id="PR00154">
    <property type="entry name" value="AMPBINDING"/>
</dbReference>
<evidence type="ECO:0008006" key="6">
    <source>
        <dbReference type="Google" id="ProtNLM"/>
    </source>
</evidence>
<dbReference type="PANTHER" id="PTHR45527:SF1">
    <property type="entry name" value="FATTY ACID SYNTHASE"/>
    <property type="match status" value="1"/>
</dbReference>
<comment type="caution">
    <text evidence="4">The sequence shown here is derived from an EMBL/GenBank/DDBJ whole genome shotgun (WGS) entry which is preliminary data.</text>
</comment>
<dbReference type="Pfam" id="PF13193">
    <property type="entry name" value="AMP-binding_C"/>
    <property type="match status" value="1"/>
</dbReference>
<dbReference type="PROSITE" id="PS00455">
    <property type="entry name" value="AMP_BINDING"/>
    <property type="match status" value="1"/>
</dbReference>
<proteinExistence type="predicted"/>
<reference evidence="5" key="1">
    <citation type="journal article" date="2019" name="Int. J. Syst. Evol. Microbiol.">
        <title>The Global Catalogue of Microorganisms (GCM) 10K type strain sequencing project: providing services to taxonomists for standard genome sequencing and annotation.</title>
        <authorList>
            <consortium name="The Broad Institute Genomics Platform"/>
            <consortium name="The Broad Institute Genome Sequencing Center for Infectious Disease"/>
            <person name="Wu L."/>
            <person name="Ma J."/>
        </authorList>
    </citation>
    <scope>NUCLEOTIDE SEQUENCE [LARGE SCALE GENOMIC DNA]</scope>
    <source>
        <strain evidence="5">JCM 16014</strain>
    </source>
</reference>
<feature type="domain" description="AMP-binding enzyme C-terminal" evidence="3">
    <location>
        <begin position="702"/>
        <end position="776"/>
    </location>
</feature>
<dbReference type="PANTHER" id="PTHR45527">
    <property type="entry name" value="NONRIBOSOMAL PEPTIDE SYNTHETASE"/>
    <property type="match status" value="1"/>
</dbReference>
<dbReference type="Gene3D" id="3.40.50.980">
    <property type="match status" value="2"/>
</dbReference>
<dbReference type="Gene3D" id="2.30.38.10">
    <property type="entry name" value="Luciferase, Domain 3"/>
    <property type="match status" value="1"/>
</dbReference>
<name>A0ABP5G4R9_9ACTN</name>
<dbReference type="InterPro" id="IPR045851">
    <property type="entry name" value="AMP-bd_C_sf"/>
</dbReference>
<dbReference type="InterPro" id="IPR010071">
    <property type="entry name" value="AA_adenyl_dom"/>
</dbReference>
<dbReference type="NCBIfam" id="TIGR01733">
    <property type="entry name" value="AA-adenyl-dom"/>
    <property type="match status" value="1"/>
</dbReference>
<evidence type="ECO:0000313" key="4">
    <source>
        <dbReference type="EMBL" id="GAA2037771.1"/>
    </source>
</evidence>
<dbReference type="RefSeq" id="WP_344667498.1">
    <property type="nucleotide sequence ID" value="NZ_BAAAQN010000025.1"/>
</dbReference>
<gene>
    <name evidence="4" type="ORF">GCM10009839_43910</name>
</gene>
<evidence type="ECO:0000313" key="5">
    <source>
        <dbReference type="Proteomes" id="UP001500751"/>
    </source>
</evidence>
<dbReference type="EMBL" id="BAAAQN010000025">
    <property type="protein sequence ID" value="GAA2037771.1"/>
    <property type="molecule type" value="Genomic_DNA"/>
</dbReference>
<dbReference type="CDD" id="cd05930">
    <property type="entry name" value="A_NRPS"/>
    <property type="match status" value="1"/>
</dbReference>
<feature type="region of interest" description="Disordered" evidence="1">
    <location>
        <begin position="775"/>
        <end position="795"/>
    </location>
</feature>
<organism evidence="4 5">
    <name type="scientific">Catenulispora yoronensis</name>
    <dbReference type="NCBI Taxonomy" id="450799"/>
    <lineage>
        <taxon>Bacteria</taxon>
        <taxon>Bacillati</taxon>
        <taxon>Actinomycetota</taxon>
        <taxon>Actinomycetes</taxon>
        <taxon>Catenulisporales</taxon>
        <taxon>Catenulisporaceae</taxon>
        <taxon>Catenulispora</taxon>
    </lineage>
</organism>
<dbReference type="InterPro" id="IPR020459">
    <property type="entry name" value="AMP-binding"/>
</dbReference>
<dbReference type="InterPro" id="IPR020845">
    <property type="entry name" value="AMP-binding_CS"/>
</dbReference>
<dbReference type="Gene3D" id="3.30.300.30">
    <property type="match status" value="1"/>
</dbReference>
<accession>A0ABP5G4R9</accession>
<dbReference type="SUPFAM" id="SSF56801">
    <property type="entry name" value="Acetyl-CoA synthetase-like"/>
    <property type="match status" value="1"/>
</dbReference>
<dbReference type="InterPro" id="IPR025110">
    <property type="entry name" value="AMP-bd_C"/>
</dbReference>
<dbReference type="Pfam" id="PF00501">
    <property type="entry name" value="AMP-binding"/>
    <property type="match status" value="1"/>
</dbReference>
<keyword evidence="5" id="KW-1185">Reference proteome</keyword>
<dbReference type="InterPro" id="IPR014988">
    <property type="entry name" value="Uncharacterised_YqcI/YcgG"/>
</dbReference>